<dbReference type="Proteomes" id="UP000237608">
    <property type="component" value="Unassembled WGS sequence"/>
</dbReference>
<dbReference type="AlphaFoldDB" id="A0A2S7WBH6"/>
<gene>
    <name evidence="2" type="ORF">BTO13_06865</name>
</gene>
<evidence type="ECO:0008006" key="4">
    <source>
        <dbReference type="Google" id="ProtNLM"/>
    </source>
</evidence>
<reference evidence="2 3" key="1">
    <citation type="submission" date="2016-12" db="EMBL/GenBank/DDBJ databases">
        <title>Trade-off between light-utilization and light-protection in marine flavobacteria.</title>
        <authorList>
            <person name="Kumagai Y."/>
            <person name="Yoshizawa S."/>
            <person name="Kogure K."/>
            <person name="Iwasaki W."/>
        </authorList>
    </citation>
    <scope>NUCLEOTIDE SEQUENCE [LARGE SCALE GENOMIC DNA]</scope>
    <source>
        <strain evidence="2 3">KCTC 22729</strain>
    </source>
</reference>
<proteinExistence type="predicted"/>
<sequence>MKSSSKFAIIASFFLFISCAESLDFNQIDDYVYKPIFTGSLTYFTVVPADFFDSSGTIQQNSISETTNFDVLQSQFVKENLVKLDLDVAVKNEFNREVTIRVEFLNSNNVTVYTFTPIIIQGSNLNFKYKEEIEISANPSILNTTQVKITAELENTGIQMNLNDPSEFEFKSSVTMYIESSF</sequence>
<dbReference type="OrthoDB" id="1448832at2"/>
<feature type="signal peptide" evidence="1">
    <location>
        <begin position="1"/>
        <end position="22"/>
    </location>
</feature>
<dbReference type="EMBL" id="MSCL01000001">
    <property type="protein sequence ID" value="PQJ74984.1"/>
    <property type="molecule type" value="Genomic_DNA"/>
</dbReference>
<evidence type="ECO:0000313" key="3">
    <source>
        <dbReference type="Proteomes" id="UP000237608"/>
    </source>
</evidence>
<dbReference type="PROSITE" id="PS51257">
    <property type="entry name" value="PROKAR_LIPOPROTEIN"/>
    <property type="match status" value="1"/>
</dbReference>
<dbReference type="RefSeq" id="WP_105046125.1">
    <property type="nucleotide sequence ID" value="NZ_CP150662.1"/>
</dbReference>
<evidence type="ECO:0000256" key="1">
    <source>
        <dbReference type="SAM" id="SignalP"/>
    </source>
</evidence>
<protein>
    <recommendedName>
        <fullName evidence="4">DUF4843 domain-containing protein</fullName>
    </recommendedName>
</protein>
<keyword evidence="1" id="KW-0732">Signal</keyword>
<evidence type="ECO:0000313" key="2">
    <source>
        <dbReference type="EMBL" id="PQJ74984.1"/>
    </source>
</evidence>
<organism evidence="2 3">
    <name type="scientific">Polaribacter gangjinensis</name>
    <dbReference type="NCBI Taxonomy" id="574710"/>
    <lineage>
        <taxon>Bacteria</taxon>
        <taxon>Pseudomonadati</taxon>
        <taxon>Bacteroidota</taxon>
        <taxon>Flavobacteriia</taxon>
        <taxon>Flavobacteriales</taxon>
        <taxon>Flavobacteriaceae</taxon>
    </lineage>
</organism>
<feature type="chain" id="PRO_5015772518" description="DUF4843 domain-containing protein" evidence="1">
    <location>
        <begin position="23"/>
        <end position="182"/>
    </location>
</feature>
<comment type="caution">
    <text evidence="2">The sequence shown here is derived from an EMBL/GenBank/DDBJ whole genome shotgun (WGS) entry which is preliminary data.</text>
</comment>
<accession>A0A2S7WBH6</accession>
<name>A0A2S7WBH6_9FLAO</name>
<keyword evidence="3" id="KW-1185">Reference proteome</keyword>